<dbReference type="GO" id="GO:0008289">
    <property type="term" value="F:lipid binding"/>
    <property type="evidence" value="ECO:0007669"/>
    <property type="project" value="UniProtKB-KW"/>
</dbReference>
<sequence length="319" mass="34641">MRIGLVVDATCDLPPEFLAAHDIRVLPIGIRVGERRIVDDRDPDTTLRFYSQDLPKVGPEDGSEPLTPAQTHDWFLEQLVTDFDYVICLTVTSQRSPIFEHATQASFSLLQTYKERRAAAGIAGPFALRVIDSQTVFAGLAVLAAEGIRLLGEDQHPNAVRTRLEQLSQQMNTFLVASDLGHIRRRGFQKGDRSSIGDRLRGAFLGLGSMLDMKPVLSLVQGEDKPVSVSPNYEKSAERLLNFARARVEAGELLAPQMCLSYAGDPSALRDLPGFAALEAACQAKGVQVHLAMLSPTGGINLGEGAMSLSFAAEPKPFA</sequence>
<dbReference type="PROSITE" id="PS51482">
    <property type="entry name" value="DEGV"/>
    <property type="match status" value="1"/>
</dbReference>
<keyword evidence="1" id="KW-0446">Lipid-binding</keyword>
<dbReference type="EMBL" id="NJBA01000006">
    <property type="protein sequence ID" value="OWP49436.1"/>
    <property type="molecule type" value="Genomic_DNA"/>
</dbReference>
<reference evidence="2 3" key="1">
    <citation type="submission" date="2017-06" db="EMBL/GenBank/DDBJ databases">
        <title>Draft genome of Pseudomonas nitroreducens DF05.</title>
        <authorList>
            <person name="Iyer R."/>
        </authorList>
    </citation>
    <scope>NUCLEOTIDE SEQUENCE [LARGE SCALE GENOMIC DNA]</scope>
    <source>
        <strain evidence="2 3">DF05</strain>
    </source>
</reference>
<dbReference type="Proteomes" id="UP000198145">
    <property type="component" value="Unassembled WGS sequence"/>
</dbReference>
<proteinExistence type="predicted"/>
<gene>
    <name evidence="2" type="ORF">CEG18_17890</name>
</gene>
<dbReference type="RefSeq" id="WP_088419363.1">
    <property type="nucleotide sequence ID" value="NZ_NJBA01000006.1"/>
</dbReference>
<dbReference type="AlphaFoldDB" id="A0A2D0ACR0"/>
<dbReference type="STRING" id="46680.GCA_000807755_00994"/>
<dbReference type="Pfam" id="PF02645">
    <property type="entry name" value="DegV"/>
    <property type="match status" value="1"/>
</dbReference>
<dbReference type="InterPro" id="IPR043168">
    <property type="entry name" value="DegV_C"/>
</dbReference>
<protein>
    <submittedName>
        <fullName evidence="2">Fatty acid-binding protein DegV</fullName>
    </submittedName>
</protein>
<evidence type="ECO:0000256" key="1">
    <source>
        <dbReference type="ARBA" id="ARBA00023121"/>
    </source>
</evidence>
<organism evidence="2 3">
    <name type="scientific">Pseudomonas nitroreducens</name>
    <dbReference type="NCBI Taxonomy" id="46680"/>
    <lineage>
        <taxon>Bacteria</taxon>
        <taxon>Pseudomonadati</taxon>
        <taxon>Pseudomonadota</taxon>
        <taxon>Gammaproteobacteria</taxon>
        <taxon>Pseudomonadales</taxon>
        <taxon>Pseudomonadaceae</taxon>
        <taxon>Pseudomonas</taxon>
    </lineage>
</organism>
<dbReference type="Gene3D" id="3.40.50.10170">
    <property type="match status" value="1"/>
</dbReference>
<dbReference type="SUPFAM" id="SSF82549">
    <property type="entry name" value="DAK1/DegV-like"/>
    <property type="match status" value="1"/>
</dbReference>
<evidence type="ECO:0000313" key="3">
    <source>
        <dbReference type="Proteomes" id="UP000198145"/>
    </source>
</evidence>
<name>A0A2D0ACR0_PSENT</name>
<dbReference type="InterPro" id="IPR050270">
    <property type="entry name" value="DegV_domain_contain"/>
</dbReference>
<evidence type="ECO:0000313" key="2">
    <source>
        <dbReference type="EMBL" id="OWP49436.1"/>
    </source>
</evidence>
<accession>A0A2D0ACR0</accession>
<dbReference type="PANTHER" id="PTHR33434">
    <property type="entry name" value="DEGV DOMAIN-CONTAINING PROTEIN DR_1986-RELATED"/>
    <property type="match status" value="1"/>
</dbReference>
<dbReference type="PANTHER" id="PTHR33434:SF2">
    <property type="entry name" value="FATTY ACID-BINDING PROTEIN TM_1468"/>
    <property type="match status" value="1"/>
</dbReference>
<dbReference type="InterPro" id="IPR003797">
    <property type="entry name" value="DegV"/>
</dbReference>
<dbReference type="Gene3D" id="3.30.1180.10">
    <property type="match status" value="1"/>
</dbReference>
<dbReference type="eggNOG" id="COG1307">
    <property type="taxonomic scope" value="Bacteria"/>
</dbReference>
<comment type="caution">
    <text evidence="2">The sequence shown here is derived from an EMBL/GenBank/DDBJ whole genome shotgun (WGS) entry which is preliminary data.</text>
</comment>